<accession>A0ABU2NVG1</accession>
<protein>
    <submittedName>
        <fullName evidence="2">Uncharacterized protein</fullName>
    </submittedName>
</protein>
<evidence type="ECO:0000313" key="3">
    <source>
        <dbReference type="Proteomes" id="UP001183414"/>
    </source>
</evidence>
<comment type="caution">
    <text evidence="2">The sequence shown here is derived from an EMBL/GenBank/DDBJ whole genome shotgun (WGS) entry which is preliminary data.</text>
</comment>
<dbReference type="EMBL" id="JAVREQ010000016">
    <property type="protein sequence ID" value="MDT0380601.1"/>
    <property type="molecule type" value="Genomic_DNA"/>
</dbReference>
<evidence type="ECO:0000256" key="1">
    <source>
        <dbReference type="SAM" id="MobiDB-lite"/>
    </source>
</evidence>
<name>A0ABU2NVG1_9ACTN</name>
<feature type="region of interest" description="Disordered" evidence="1">
    <location>
        <begin position="1"/>
        <end position="155"/>
    </location>
</feature>
<sequence length="155" mass="16027">MAELLPTPSTSEATGTGHAAQGGMNLRHAVSLLPTPRASANENRQTRRTPSQEAGRHGKSLAAEVCSLLPTPTSADSERHSTTYGRGNPTLRGALLPTPRASDGEKGGPNQRGSKGDLTLPSAAHRLGAPTAPPSRAGRTSSDAEHPSQPTLWDA</sequence>
<dbReference type="RefSeq" id="WP_311674466.1">
    <property type="nucleotide sequence ID" value="NZ_JAVREQ010000016.1"/>
</dbReference>
<dbReference type="Proteomes" id="UP001183414">
    <property type="component" value="Unassembled WGS sequence"/>
</dbReference>
<evidence type="ECO:0000313" key="2">
    <source>
        <dbReference type="EMBL" id="MDT0380601.1"/>
    </source>
</evidence>
<reference evidence="3" key="1">
    <citation type="submission" date="2023-07" db="EMBL/GenBank/DDBJ databases">
        <title>30 novel species of actinomycetes from the DSMZ collection.</title>
        <authorList>
            <person name="Nouioui I."/>
        </authorList>
    </citation>
    <scope>NUCLEOTIDE SEQUENCE [LARGE SCALE GENOMIC DNA]</scope>
    <source>
        <strain evidence="3">DSM 42041</strain>
    </source>
</reference>
<proteinExistence type="predicted"/>
<feature type="compositionally biased region" description="Polar residues" evidence="1">
    <location>
        <begin position="38"/>
        <end position="52"/>
    </location>
</feature>
<gene>
    <name evidence="2" type="ORF">RM572_17755</name>
</gene>
<keyword evidence="3" id="KW-1185">Reference proteome</keyword>
<organism evidence="2 3">
    <name type="scientific">Streptomyces hazeniae</name>
    <dbReference type="NCBI Taxonomy" id="3075538"/>
    <lineage>
        <taxon>Bacteria</taxon>
        <taxon>Bacillati</taxon>
        <taxon>Actinomycetota</taxon>
        <taxon>Actinomycetes</taxon>
        <taxon>Kitasatosporales</taxon>
        <taxon>Streptomycetaceae</taxon>
        <taxon>Streptomyces</taxon>
    </lineage>
</organism>